<dbReference type="Pfam" id="PF05168">
    <property type="entry name" value="HEPN"/>
    <property type="match status" value="1"/>
</dbReference>
<organism evidence="3 4">
    <name type="scientific">Methanospirillum lacunae</name>
    <dbReference type="NCBI Taxonomy" id="668570"/>
    <lineage>
        <taxon>Archaea</taxon>
        <taxon>Methanobacteriati</taxon>
        <taxon>Methanobacteriota</taxon>
        <taxon>Stenosarchaea group</taxon>
        <taxon>Methanomicrobia</taxon>
        <taxon>Methanomicrobiales</taxon>
        <taxon>Methanospirillaceae</taxon>
        <taxon>Methanospirillum</taxon>
    </lineage>
</organism>
<dbReference type="Proteomes" id="UP000245657">
    <property type="component" value="Unassembled WGS sequence"/>
</dbReference>
<dbReference type="EMBL" id="QGMY01000002">
    <property type="protein sequence ID" value="PWR73682.1"/>
    <property type="molecule type" value="Genomic_DNA"/>
</dbReference>
<dbReference type="PANTHER" id="PTHR36565:SF1">
    <property type="entry name" value="UPF0332 PROTEIN TM_1000"/>
    <property type="match status" value="1"/>
</dbReference>
<dbReference type="InterPro" id="IPR052226">
    <property type="entry name" value="UPF0332_toxin"/>
</dbReference>
<name>A0A2V2N0J5_9EURY</name>
<comment type="similarity">
    <text evidence="1">Belongs to the UPF0332 family.</text>
</comment>
<dbReference type="AlphaFoldDB" id="A0A2V2N0J5"/>
<evidence type="ECO:0000313" key="3">
    <source>
        <dbReference type="EMBL" id="PWR73682.1"/>
    </source>
</evidence>
<dbReference type="PANTHER" id="PTHR36565">
    <property type="entry name" value="UPF0332 PROTEIN TM_1000"/>
    <property type="match status" value="1"/>
</dbReference>
<evidence type="ECO:0000256" key="1">
    <source>
        <dbReference type="ARBA" id="ARBA00038248"/>
    </source>
</evidence>
<reference evidence="3 4" key="1">
    <citation type="submission" date="2018-05" db="EMBL/GenBank/DDBJ databases">
        <title>Draft genome of Methanospirillum lacunae Ki8-1.</title>
        <authorList>
            <person name="Dueholm M.S."/>
            <person name="Nielsen P.H."/>
            <person name="Bakmann L.F."/>
            <person name="Otzen D.E."/>
        </authorList>
    </citation>
    <scope>NUCLEOTIDE SEQUENCE [LARGE SCALE GENOMIC DNA]</scope>
    <source>
        <strain evidence="3 4">Ki8-1</strain>
    </source>
</reference>
<proteinExistence type="inferred from homology"/>
<evidence type="ECO:0000259" key="2">
    <source>
        <dbReference type="Pfam" id="PF05168"/>
    </source>
</evidence>
<dbReference type="Gene3D" id="1.20.120.330">
    <property type="entry name" value="Nucleotidyltransferases domain 2"/>
    <property type="match status" value="1"/>
</dbReference>
<comment type="caution">
    <text evidence="3">The sequence shown here is derived from an EMBL/GenBank/DDBJ whole genome shotgun (WGS) entry which is preliminary data.</text>
</comment>
<feature type="domain" description="HEPN" evidence="2">
    <location>
        <begin position="29"/>
        <end position="142"/>
    </location>
</feature>
<dbReference type="InterPro" id="IPR007842">
    <property type="entry name" value="HEPN_dom"/>
</dbReference>
<evidence type="ECO:0000313" key="4">
    <source>
        <dbReference type="Proteomes" id="UP000245657"/>
    </source>
</evidence>
<sequence>MRSDPVFCSFKKLHVRGYQLSDSNEGKILFQKAYERLSVAEELHQNGHYEDAVSRSYYAMYYAAKALLSTKGIITKTHRGLIAQISDQYVKSGLLDYETWSTLAHTEPLRESADYGSGEEITEIISKNVLIDSRHFIETCESLFSRNL</sequence>
<gene>
    <name evidence="3" type="ORF">DK846_00480</name>
</gene>
<keyword evidence="4" id="KW-1185">Reference proteome</keyword>
<dbReference type="SUPFAM" id="SSF81593">
    <property type="entry name" value="Nucleotidyltransferase substrate binding subunit/domain"/>
    <property type="match status" value="1"/>
</dbReference>
<accession>A0A2V2N0J5</accession>
<protein>
    <submittedName>
        <fullName evidence="3">HEPN domain-containing protein</fullName>
    </submittedName>
</protein>